<protein>
    <submittedName>
        <fullName evidence="1">DNA damage-inducible protein 1</fullName>
    </submittedName>
</protein>
<dbReference type="EMBL" id="QTSX02004386">
    <property type="protein sequence ID" value="KAJ9065056.1"/>
    <property type="molecule type" value="Genomic_DNA"/>
</dbReference>
<gene>
    <name evidence="1" type="primary">DDI1_78</name>
    <name evidence="1" type="ORF">DSO57_1023796</name>
</gene>
<proteinExistence type="predicted"/>
<reference evidence="1" key="1">
    <citation type="submission" date="2022-04" db="EMBL/GenBank/DDBJ databases">
        <title>Genome of the entomopathogenic fungus Entomophthora muscae.</title>
        <authorList>
            <person name="Elya C."/>
            <person name="Lovett B.R."/>
            <person name="Lee E."/>
            <person name="Macias A.M."/>
            <person name="Hajek A.E."/>
            <person name="De Bivort B.L."/>
            <person name="Kasson M.T."/>
            <person name="De Fine Licht H.H."/>
            <person name="Stajich J.E."/>
        </authorList>
    </citation>
    <scope>NUCLEOTIDE SEQUENCE</scope>
    <source>
        <strain evidence="1">Berkeley</strain>
    </source>
</reference>
<dbReference type="Proteomes" id="UP001165960">
    <property type="component" value="Unassembled WGS sequence"/>
</dbReference>
<name>A0ACC2SRN7_9FUNG</name>
<evidence type="ECO:0000313" key="2">
    <source>
        <dbReference type="Proteomes" id="UP001165960"/>
    </source>
</evidence>
<accession>A0ACC2SRN7</accession>
<comment type="caution">
    <text evidence="1">The sequence shown here is derived from an EMBL/GenBank/DDBJ whole genome shotgun (WGS) entry which is preliminary data.</text>
</comment>
<keyword evidence="2" id="KW-1185">Reference proteome</keyword>
<organism evidence="1 2">
    <name type="scientific">Entomophthora muscae</name>
    <dbReference type="NCBI Taxonomy" id="34485"/>
    <lineage>
        <taxon>Eukaryota</taxon>
        <taxon>Fungi</taxon>
        <taxon>Fungi incertae sedis</taxon>
        <taxon>Zoopagomycota</taxon>
        <taxon>Entomophthoromycotina</taxon>
        <taxon>Entomophthoromycetes</taxon>
        <taxon>Entomophthorales</taxon>
        <taxon>Entomophthoraceae</taxon>
        <taxon>Entomophthora</taxon>
    </lineage>
</organism>
<sequence>MRVTVAEAQGGIHNLEVHGDMDLESFKALLGAEINQPNELISLSFNNVELRSNKPLTELGIKDDDLLLLNILHPVGPSSTNPSNIGNMPQQLLNKIELMRQQIISNPQLLERLKKEQPDLHDSALKGSAEFSAVYTKYEMQKAQLEMQRNQEIAKLEADPFNVEAQMKIESIIKEQNIMSNMQNAMEHNPESFAQVHMLYIHTTVNGYPVKAFVDSGAQSTIMNPSCAEACGILRLLDTRFAGIARGVGTAKILGRVHSAPLKIGNQFYPCSFTVMEGKGVDFLLGLDMLKRYQACIDLKANALVISDEKVPFLAEHEIPKELMEDAASAPLTEVQQPSSSGTNVTQDNTQFSENSIKQLMEVGGLSREQAIAMLQQTSGNLDLAIELIFN</sequence>
<evidence type="ECO:0000313" key="1">
    <source>
        <dbReference type="EMBL" id="KAJ9065056.1"/>
    </source>
</evidence>